<accession>A0A8R1UZ81</accession>
<keyword evidence="2" id="KW-1185">Reference proteome</keyword>
<reference evidence="2" key="1">
    <citation type="journal article" date="2008" name="Nat. Genet.">
        <title>The Pristionchus pacificus genome provides a unique perspective on nematode lifestyle and parasitism.</title>
        <authorList>
            <person name="Dieterich C."/>
            <person name="Clifton S.W."/>
            <person name="Schuster L.N."/>
            <person name="Chinwalla A."/>
            <person name="Delehaunty K."/>
            <person name="Dinkelacker I."/>
            <person name="Fulton L."/>
            <person name="Fulton R."/>
            <person name="Godfrey J."/>
            <person name="Minx P."/>
            <person name="Mitreva M."/>
            <person name="Roeseler W."/>
            <person name="Tian H."/>
            <person name="Witte H."/>
            <person name="Yang S.P."/>
            <person name="Wilson R.K."/>
            <person name="Sommer R.J."/>
        </authorList>
    </citation>
    <scope>NUCLEOTIDE SEQUENCE [LARGE SCALE GENOMIC DNA]</scope>
    <source>
        <strain evidence="2">PS312</strain>
    </source>
</reference>
<accession>A0A2A6BSK3</accession>
<reference evidence="1" key="2">
    <citation type="submission" date="2022-06" db="UniProtKB">
        <authorList>
            <consortium name="EnsemblMetazoa"/>
        </authorList>
    </citation>
    <scope>IDENTIFICATION</scope>
    <source>
        <strain evidence="1">PS312</strain>
    </source>
</reference>
<dbReference type="EnsemblMetazoa" id="PPA44453.1">
    <property type="protein sequence ID" value="PPA44453.1"/>
    <property type="gene ID" value="WBGene00282822"/>
</dbReference>
<evidence type="ECO:0000313" key="1">
    <source>
        <dbReference type="EnsemblMetazoa" id="PPA44453.1"/>
    </source>
</evidence>
<evidence type="ECO:0000313" key="2">
    <source>
        <dbReference type="Proteomes" id="UP000005239"/>
    </source>
</evidence>
<proteinExistence type="predicted"/>
<protein>
    <submittedName>
        <fullName evidence="1">Uncharacterized protein</fullName>
    </submittedName>
</protein>
<name>A0A2A6BSK3_PRIPA</name>
<gene>
    <name evidence="1" type="primary">WBGene00282822</name>
</gene>
<dbReference type="Proteomes" id="UP000005239">
    <property type="component" value="Unassembled WGS sequence"/>
</dbReference>
<sequence length="63" mass="7127">MVVLNNINIVRKDFMYLPIFRFIIMHCTEGVAELELQEMSTPKWGSAKAAVPAMRSSLTNANK</sequence>
<organism evidence="1 2">
    <name type="scientific">Pristionchus pacificus</name>
    <name type="common">Parasitic nematode worm</name>
    <dbReference type="NCBI Taxonomy" id="54126"/>
    <lineage>
        <taxon>Eukaryota</taxon>
        <taxon>Metazoa</taxon>
        <taxon>Ecdysozoa</taxon>
        <taxon>Nematoda</taxon>
        <taxon>Chromadorea</taxon>
        <taxon>Rhabditida</taxon>
        <taxon>Rhabditina</taxon>
        <taxon>Diplogasteromorpha</taxon>
        <taxon>Diplogasteroidea</taxon>
        <taxon>Neodiplogasteridae</taxon>
        <taxon>Pristionchus</taxon>
    </lineage>
</organism>
<dbReference type="AlphaFoldDB" id="A0A2A6BSK3"/>